<protein>
    <recommendedName>
        <fullName evidence="1">GGDEF domain-containing protein</fullName>
    </recommendedName>
</protein>
<name>A0A267MKK1_9FIRM</name>
<dbReference type="Proteomes" id="UP000216024">
    <property type="component" value="Unassembled WGS sequence"/>
</dbReference>
<feature type="domain" description="GGDEF" evidence="1">
    <location>
        <begin position="143"/>
        <end position="275"/>
    </location>
</feature>
<evidence type="ECO:0000259" key="1">
    <source>
        <dbReference type="PROSITE" id="PS50887"/>
    </source>
</evidence>
<dbReference type="FunFam" id="3.30.70.270:FF:000001">
    <property type="entry name" value="Diguanylate cyclase domain protein"/>
    <property type="match status" value="1"/>
</dbReference>
<dbReference type="InterPro" id="IPR029787">
    <property type="entry name" value="Nucleotide_cyclase"/>
</dbReference>
<evidence type="ECO:0000313" key="3">
    <source>
        <dbReference type="Proteomes" id="UP000216024"/>
    </source>
</evidence>
<sequence>MKNDMFFFYEGFHPMFIIDYNSFNVVNINEKAKNLCNMDLSKVNRIEDFIPYVNIHIKDKIKIDYILRNKYIFHSWFDVYLKKINLENKDYIWIQLIDVSRYKTKEEEAKYIAYHDTVTNLPNRRYMDDYLKVIFNSAMRENKNIGLMFIDLDNFKSINDTYGHMAGDEALKTVSKHIKGALRKSDLIARFGGDEFLVILEDMPKIEIANSVAERIIEELQTPIIVKEKKIKITCSIGIGMFPEHGNDMESIINYADKAMYEAKRLGKNTYKKNY</sequence>
<dbReference type="CDD" id="cd01949">
    <property type="entry name" value="GGDEF"/>
    <property type="match status" value="1"/>
</dbReference>
<dbReference type="InterPro" id="IPR052163">
    <property type="entry name" value="DGC-Regulatory_Protein"/>
</dbReference>
<dbReference type="PANTHER" id="PTHR46663:SF2">
    <property type="entry name" value="GGDEF DOMAIN-CONTAINING PROTEIN"/>
    <property type="match status" value="1"/>
</dbReference>
<dbReference type="Gene3D" id="3.30.70.270">
    <property type="match status" value="1"/>
</dbReference>
<gene>
    <name evidence="2" type="ORF">CCE28_08235</name>
</gene>
<dbReference type="NCBIfam" id="TIGR00254">
    <property type="entry name" value="GGDEF"/>
    <property type="match status" value="1"/>
</dbReference>
<dbReference type="InterPro" id="IPR043128">
    <property type="entry name" value="Rev_trsase/Diguanyl_cyclase"/>
</dbReference>
<keyword evidence="3" id="KW-1185">Reference proteome</keyword>
<dbReference type="RefSeq" id="WP_095132843.1">
    <property type="nucleotide sequence ID" value="NZ_NIBG01000005.1"/>
</dbReference>
<dbReference type="Pfam" id="PF00990">
    <property type="entry name" value="GGDEF"/>
    <property type="match status" value="1"/>
</dbReference>
<comment type="caution">
    <text evidence="2">The sequence shown here is derived from an EMBL/GenBank/DDBJ whole genome shotgun (WGS) entry which is preliminary data.</text>
</comment>
<dbReference type="AlphaFoldDB" id="A0A267MKK1"/>
<dbReference type="PANTHER" id="PTHR46663">
    <property type="entry name" value="DIGUANYLATE CYCLASE DGCT-RELATED"/>
    <property type="match status" value="1"/>
</dbReference>
<proteinExistence type="predicted"/>
<accession>A0A267MKK1</accession>
<dbReference type="SUPFAM" id="SSF55073">
    <property type="entry name" value="Nucleotide cyclase"/>
    <property type="match status" value="1"/>
</dbReference>
<reference evidence="2 3" key="1">
    <citation type="submission" date="2017-06" db="EMBL/GenBank/DDBJ databases">
        <title>Draft genome sequence of anaerobic fermentative bacterium Anaeromicrobium sediminis DY2726D isolated from West Pacific Ocean sediments.</title>
        <authorList>
            <person name="Zeng X."/>
        </authorList>
    </citation>
    <scope>NUCLEOTIDE SEQUENCE [LARGE SCALE GENOMIC DNA]</scope>
    <source>
        <strain evidence="2 3">DY2726D</strain>
    </source>
</reference>
<dbReference type="EMBL" id="NIBG01000005">
    <property type="protein sequence ID" value="PAB59932.1"/>
    <property type="molecule type" value="Genomic_DNA"/>
</dbReference>
<dbReference type="PROSITE" id="PS50887">
    <property type="entry name" value="GGDEF"/>
    <property type="match status" value="1"/>
</dbReference>
<dbReference type="OrthoDB" id="9805474at2"/>
<dbReference type="SMART" id="SM00267">
    <property type="entry name" value="GGDEF"/>
    <property type="match status" value="1"/>
</dbReference>
<evidence type="ECO:0000313" key="2">
    <source>
        <dbReference type="EMBL" id="PAB59932.1"/>
    </source>
</evidence>
<dbReference type="InterPro" id="IPR000160">
    <property type="entry name" value="GGDEF_dom"/>
</dbReference>
<organism evidence="2 3">
    <name type="scientific">Anaeromicrobium sediminis</name>
    <dbReference type="NCBI Taxonomy" id="1478221"/>
    <lineage>
        <taxon>Bacteria</taxon>
        <taxon>Bacillati</taxon>
        <taxon>Bacillota</taxon>
        <taxon>Clostridia</taxon>
        <taxon>Peptostreptococcales</taxon>
        <taxon>Thermotaleaceae</taxon>
        <taxon>Anaeromicrobium</taxon>
    </lineage>
</organism>